<name>A0A1B2RW64_9VIRU</name>
<sequence>MNVYPSRTDRRSTILIHYFNVYSALKRFKNPFDSSVNIPALTSQDPTALYEDKNFIVIYALKFWETNRRLVVGS</sequence>
<dbReference type="KEGG" id="vg:30902736"/>
<reference evidence="1 2" key="1">
    <citation type="journal article" date="2016" name="J. Virol.">
        <title>Concurrence of Iridovirus, Polyomavirus, and a Unique Member of a New Group of Fish Papillomaviruses in Lymphocystis Disease-Affected Gilthead Sea Bream.</title>
        <authorList>
            <person name="Lopez-Bueno A."/>
            <person name="Mavian C."/>
            <person name="Labella A.M."/>
            <person name="Castro D."/>
            <person name="Borrego J.J."/>
            <person name="Alcami A."/>
            <person name="Alejo A."/>
        </authorList>
    </citation>
    <scope>NUCLEOTIDE SEQUENCE [LARGE SCALE GENOMIC DNA]</scope>
    <source>
        <strain evidence="1">SA9</strain>
    </source>
</reference>
<accession>A0A1B2RW64</accession>
<protein>
    <submittedName>
        <fullName evidence="1">Uncharacterized protein</fullName>
    </submittedName>
</protein>
<organism evidence="1 2">
    <name type="scientific">Lymphocystis disease virus 3</name>
    <dbReference type="NCBI Taxonomy" id="2560566"/>
    <lineage>
        <taxon>Viruses</taxon>
        <taxon>Varidnaviria</taxon>
        <taxon>Bamfordvirae</taxon>
        <taxon>Nucleocytoviricota</taxon>
        <taxon>Megaviricetes</taxon>
        <taxon>Pimascovirales</taxon>
        <taxon>Pimascovirales incertae sedis</taxon>
        <taxon>Iridoviridae</taxon>
        <taxon>Alphairidovirinae</taxon>
        <taxon>Lymphocystivirus</taxon>
        <taxon>Lymphocystivirus sparus1</taxon>
    </lineage>
</organism>
<dbReference type="EMBL" id="KX643370">
    <property type="protein sequence ID" value="AOC55244.1"/>
    <property type="molecule type" value="Genomic_DNA"/>
</dbReference>
<keyword evidence="2" id="KW-1185">Reference proteome</keyword>
<dbReference type="Proteomes" id="UP000149121">
    <property type="component" value="Segment"/>
</dbReference>
<proteinExistence type="predicted"/>
<evidence type="ECO:0000313" key="2">
    <source>
        <dbReference type="Proteomes" id="UP000149121"/>
    </source>
</evidence>
<gene>
    <name evidence="1" type="ORF">LCDVSa160L</name>
</gene>
<evidence type="ECO:0000313" key="1">
    <source>
        <dbReference type="EMBL" id="AOC55244.1"/>
    </source>
</evidence>